<evidence type="ECO:0000256" key="1">
    <source>
        <dbReference type="SAM" id="SignalP"/>
    </source>
</evidence>
<dbReference type="CDD" id="cd00229">
    <property type="entry name" value="SGNH_hydrolase"/>
    <property type="match status" value="1"/>
</dbReference>
<dbReference type="RefSeq" id="WP_106529987.1">
    <property type="nucleotide sequence ID" value="NZ_PYAW01000004.1"/>
</dbReference>
<evidence type="ECO:0000259" key="2">
    <source>
        <dbReference type="Pfam" id="PF13472"/>
    </source>
</evidence>
<dbReference type="Pfam" id="PF13472">
    <property type="entry name" value="Lipase_GDSL_2"/>
    <property type="match status" value="1"/>
</dbReference>
<gene>
    <name evidence="4" type="ORF">CLV51_104378</name>
</gene>
<feature type="domain" description="Secretion system C-terminal sorting" evidence="3">
    <location>
        <begin position="665"/>
        <end position="726"/>
    </location>
</feature>
<comment type="caution">
    <text evidence="4">The sequence shown here is derived from an EMBL/GenBank/DDBJ whole genome shotgun (WGS) entry which is preliminary data.</text>
</comment>
<dbReference type="PANTHER" id="PTHR30383:SF5">
    <property type="entry name" value="SGNH HYDROLASE-TYPE ESTERASE DOMAIN-CONTAINING PROTEIN"/>
    <property type="match status" value="1"/>
</dbReference>
<organism evidence="4 5">
    <name type="scientific">Chitinophaga niastensis</name>
    <dbReference type="NCBI Taxonomy" id="536980"/>
    <lineage>
        <taxon>Bacteria</taxon>
        <taxon>Pseudomonadati</taxon>
        <taxon>Bacteroidota</taxon>
        <taxon>Chitinophagia</taxon>
        <taxon>Chitinophagales</taxon>
        <taxon>Chitinophagaceae</taxon>
        <taxon>Chitinophaga</taxon>
    </lineage>
</organism>
<sequence length="733" mass="82183">MRKIILLLCLLCSNYYVNAQVCNTPYHIVVIGSSTAAGMGATPNHGWVALYTQYLKGININYQVDNLAVGGYTTYDLCPTGFVPPPSRPLPDTNHNITRALLLHPDAIIINLPTNDVGRDYTLTEQQDNYKRMISAATAQGVQVWVTTTQPRNAYNAGQIAALKTMRDWTISYFGNKAIDFWTDLTEPNDSIRHIYSYGDGIHLNDAGHQLLYTRVVSSNIRDVLCNAGSSVNPFHLTSFAVNQVQNKLYLIWYTNNEKNTSRIIIEHSADSLSWNTVGTLTAAGNYTGSRFYSFIDTSIYLSAQYYRLNMVTTDSRHFFSTVIKGLPDTMYTNPFRLDVFTVALQQNKYLLSWTTRAEKNTNMFTIERSTDSLTWNSIGNVNAAGNSVTIRSYSFTDTATRITAAWYRLNMSTHDNRHFYSQGIKSLSPGPDTVPVSNPFNLTTFSVNQYHDQLHLNWATSNEANSSLFIIARSSDSLNWNNIGSITAAGSYPGQRSYNYPDTTIRTNAQYYRLEMVTLDNRHFFSAAIKGTPDTMYSRPFRLATFALTLQQGKFVFNWSTSAEANTYQFIIERSTDSLSWNNTGTIGAAGNSNTIRSYNFTDTATLTTNVYYRLNMVTHDNRHFYSGSLKGVMSLLPLRGLQRGSYNASFHSGTLKPIALLIVPNPAQESCRISGLATGHHLVKVYDMSGRLVYFNRQFQMGSSIAVGAWANGLYILIVDEGKQPLKLIKE</sequence>
<reference evidence="4 5" key="1">
    <citation type="submission" date="2018-03" db="EMBL/GenBank/DDBJ databases">
        <title>Genomic Encyclopedia of Archaeal and Bacterial Type Strains, Phase II (KMG-II): from individual species to whole genera.</title>
        <authorList>
            <person name="Goeker M."/>
        </authorList>
    </citation>
    <scope>NUCLEOTIDE SEQUENCE [LARGE SCALE GENOMIC DNA]</scope>
    <source>
        <strain evidence="4 5">DSM 24859</strain>
    </source>
</reference>
<dbReference type="InterPro" id="IPR036514">
    <property type="entry name" value="SGNH_hydro_sf"/>
</dbReference>
<dbReference type="EMBL" id="PYAW01000004">
    <property type="protein sequence ID" value="PSL45671.1"/>
    <property type="molecule type" value="Genomic_DNA"/>
</dbReference>
<dbReference type="PANTHER" id="PTHR30383">
    <property type="entry name" value="THIOESTERASE 1/PROTEASE 1/LYSOPHOSPHOLIPASE L1"/>
    <property type="match status" value="1"/>
</dbReference>
<feature type="domain" description="SGNH hydrolase-type esterase" evidence="2">
    <location>
        <begin position="30"/>
        <end position="211"/>
    </location>
</feature>
<dbReference type="NCBIfam" id="TIGR04183">
    <property type="entry name" value="Por_Secre_tail"/>
    <property type="match status" value="1"/>
</dbReference>
<dbReference type="AlphaFoldDB" id="A0A2P8HHK0"/>
<dbReference type="Proteomes" id="UP000240971">
    <property type="component" value="Unassembled WGS sequence"/>
</dbReference>
<dbReference type="InterPro" id="IPR026444">
    <property type="entry name" value="Secre_tail"/>
</dbReference>
<dbReference type="Pfam" id="PF18962">
    <property type="entry name" value="Por_Secre_tail"/>
    <property type="match status" value="1"/>
</dbReference>
<protein>
    <submittedName>
        <fullName evidence="4">Putative secreted protein (Por secretion system target)</fullName>
    </submittedName>
</protein>
<proteinExistence type="predicted"/>
<dbReference type="InterPro" id="IPR051532">
    <property type="entry name" value="Ester_Hydrolysis_Enzymes"/>
</dbReference>
<dbReference type="SUPFAM" id="SSF52266">
    <property type="entry name" value="SGNH hydrolase"/>
    <property type="match status" value="1"/>
</dbReference>
<feature type="chain" id="PRO_5015197550" evidence="1">
    <location>
        <begin position="20"/>
        <end position="733"/>
    </location>
</feature>
<dbReference type="OrthoDB" id="9786188at2"/>
<evidence type="ECO:0000259" key="3">
    <source>
        <dbReference type="Pfam" id="PF18962"/>
    </source>
</evidence>
<name>A0A2P8HHK0_CHINA</name>
<evidence type="ECO:0000313" key="4">
    <source>
        <dbReference type="EMBL" id="PSL45671.1"/>
    </source>
</evidence>
<keyword evidence="5" id="KW-1185">Reference proteome</keyword>
<evidence type="ECO:0000313" key="5">
    <source>
        <dbReference type="Proteomes" id="UP000240971"/>
    </source>
</evidence>
<dbReference type="Gene3D" id="3.40.50.1110">
    <property type="entry name" value="SGNH hydrolase"/>
    <property type="match status" value="1"/>
</dbReference>
<accession>A0A2P8HHK0</accession>
<keyword evidence="1" id="KW-0732">Signal</keyword>
<dbReference type="GO" id="GO:0004622">
    <property type="term" value="F:phosphatidylcholine lysophospholipase activity"/>
    <property type="evidence" value="ECO:0007669"/>
    <property type="project" value="TreeGrafter"/>
</dbReference>
<feature type="signal peptide" evidence="1">
    <location>
        <begin position="1"/>
        <end position="19"/>
    </location>
</feature>
<dbReference type="InterPro" id="IPR013830">
    <property type="entry name" value="SGNH_hydro"/>
</dbReference>